<dbReference type="OrthoDB" id="3196451at2759"/>
<dbReference type="GO" id="GO:0005096">
    <property type="term" value="F:GTPase activator activity"/>
    <property type="evidence" value="ECO:0007669"/>
    <property type="project" value="UniProtKB-KW"/>
</dbReference>
<feature type="compositionally biased region" description="Basic residues" evidence="2">
    <location>
        <begin position="284"/>
        <end position="294"/>
    </location>
</feature>
<dbReference type="RefSeq" id="XP_003687530.1">
    <property type="nucleotide sequence ID" value="XM_003687482.1"/>
</dbReference>
<dbReference type="SMART" id="SM00324">
    <property type="entry name" value="RhoGAP"/>
    <property type="match status" value="1"/>
</dbReference>
<evidence type="ECO:0000259" key="3">
    <source>
        <dbReference type="PROSITE" id="PS50238"/>
    </source>
</evidence>
<dbReference type="PANTHER" id="PTHR15228">
    <property type="entry name" value="SPERMATHECAL PHYSIOLOGY VARIANT"/>
    <property type="match status" value="1"/>
</dbReference>
<accession>G8BZ04</accession>
<feature type="region of interest" description="Disordered" evidence="2">
    <location>
        <begin position="258"/>
        <end position="294"/>
    </location>
</feature>
<dbReference type="eggNOG" id="KOG2710">
    <property type="taxonomic scope" value="Eukaryota"/>
</dbReference>
<dbReference type="GO" id="GO:0005938">
    <property type="term" value="C:cell cortex"/>
    <property type="evidence" value="ECO:0007669"/>
    <property type="project" value="TreeGrafter"/>
</dbReference>
<keyword evidence="1" id="KW-0343">GTPase activation</keyword>
<dbReference type="Proteomes" id="UP000005666">
    <property type="component" value="Chromosome 10"/>
</dbReference>
<keyword evidence="5" id="KW-1185">Reference proteome</keyword>
<dbReference type="STRING" id="1071381.G8BZ04"/>
<feature type="region of interest" description="Disordered" evidence="2">
    <location>
        <begin position="721"/>
        <end position="752"/>
    </location>
</feature>
<feature type="domain" description="Rho-GAP" evidence="3">
    <location>
        <begin position="126"/>
        <end position="386"/>
    </location>
</feature>
<proteinExistence type="predicted"/>
<evidence type="ECO:0000313" key="5">
    <source>
        <dbReference type="Proteomes" id="UP000005666"/>
    </source>
</evidence>
<dbReference type="PROSITE" id="PS50238">
    <property type="entry name" value="RHOGAP"/>
    <property type="match status" value="1"/>
</dbReference>
<feature type="compositionally biased region" description="Polar residues" evidence="2">
    <location>
        <begin position="594"/>
        <end position="616"/>
    </location>
</feature>
<feature type="compositionally biased region" description="Acidic residues" evidence="2">
    <location>
        <begin position="580"/>
        <end position="592"/>
    </location>
</feature>
<sequence>MFWKNFTNNPKSHSTDLLTVSNDKKIDEDGNKLKVPRPSLNAKGHSFSTNSKRLSSFLGYGSSSSNVHTESNSVSSMNEQDYKEYRDKFLLNRHGFDGTVFGVPLKKSLDIANTEIMIQNSNNGDPTMDSTISRFGRIPIVVAKTGSYLKNNALDTCGIFRITGNNKKVKQLQYIFSIEETNYGMKFSDWDNYSVHDFTALLRRFLNNLNEPLIPLEFYNDFRKPLRSRPRILKHLSKEIVQHPNSLNDNKLEIQASNNESIKENKGTTDDITKPDELSQKEAAKKKKDRRLHKKRLAKDIRDAIKEYQKLFLSLNPDSKHLTLYLLDMLSLFDRNSDKNLMTTQNLSAIFQPSILSHPEHDMDPKQYELSRLILEFLIEYSYKLVPFMLQQGPEDTTNSEWKNTSGLTKFLDSNLNMPAQALSDKSNEKKNNADNNFKPPLSVLVTEANDKSDEISVCSNNKKEGSAMSSPIASQITTQKTTIQFSPTKGKKESSPLSASFKASDEVTLKLPFNKEPVSSGIQKKQLETHKKTRPHARSIGSTSVPHDIIPSKQNNKNPRFFSWLQKSSLLSDSGEFSVTEEEGEEDDEFDGNTSYEDANSSIISNMLPSPLESSHNARKETSRKTSSGSFQLRPKSMFINNKSSDELSRNLQAVPLSTRSSSYTGVLKMPLTTASNMKSISPSTEIPTIKVNEAPNINKIVKKEKDELRETDNHLREIKENFSETREARTKKRQSWFQRLRSSSKSTTRS</sequence>
<dbReference type="InterPro" id="IPR051025">
    <property type="entry name" value="RhoGAP"/>
</dbReference>
<feature type="compositionally biased region" description="Basic and acidic residues" evidence="2">
    <location>
        <begin position="721"/>
        <end position="730"/>
    </location>
</feature>
<feature type="region of interest" description="Disordered" evidence="2">
    <location>
        <begin position="520"/>
        <end position="558"/>
    </location>
</feature>
<evidence type="ECO:0000256" key="1">
    <source>
        <dbReference type="ARBA" id="ARBA00022468"/>
    </source>
</evidence>
<protein>
    <recommendedName>
        <fullName evidence="3">Rho-GAP domain-containing protein</fullName>
    </recommendedName>
</protein>
<gene>
    <name evidence="4" type="primary">TPHA0J02750</name>
    <name evidence="4" type="ordered locus">TPHA_0J02750</name>
</gene>
<dbReference type="InterPro" id="IPR008936">
    <property type="entry name" value="Rho_GTPase_activation_prot"/>
</dbReference>
<dbReference type="HOGENOM" id="CLU_016108_0_0_1"/>
<dbReference type="GeneID" id="11532967"/>
<evidence type="ECO:0000256" key="2">
    <source>
        <dbReference type="SAM" id="MobiDB-lite"/>
    </source>
</evidence>
<feature type="compositionally biased region" description="Low complexity" evidence="2">
    <location>
        <begin position="743"/>
        <end position="752"/>
    </location>
</feature>
<dbReference type="Pfam" id="PF00620">
    <property type="entry name" value="RhoGAP"/>
    <property type="match status" value="2"/>
</dbReference>
<dbReference type="OMA" id="FNLMSGR"/>
<name>G8BZ04_TETPH</name>
<dbReference type="EMBL" id="HE612865">
    <property type="protein sequence ID" value="CCE65096.1"/>
    <property type="molecule type" value="Genomic_DNA"/>
</dbReference>
<dbReference type="InterPro" id="IPR000198">
    <property type="entry name" value="RhoGAP_dom"/>
</dbReference>
<dbReference type="PANTHER" id="PTHR15228:SF25">
    <property type="entry name" value="F-BAR DOMAIN-CONTAINING PROTEIN"/>
    <property type="match status" value="1"/>
</dbReference>
<dbReference type="GO" id="GO:0060237">
    <property type="term" value="P:regulation of fungal-type cell wall organization"/>
    <property type="evidence" value="ECO:0007669"/>
    <property type="project" value="TreeGrafter"/>
</dbReference>
<dbReference type="KEGG" id="tpf:TPHA_0J02750"/>
<feature type="region of interest" description="Disordered" evidence="2">
    <location>
        <begin position="576"/>
        <end position="637"/>
    </location>
</feature>
<dbReference type="SUPFAM" id="SSF48350">
    <property type="entry name" value="GTPase activation domain, GAP"/>
    <property type="match status" value="1"/>
</dbReference>
<dbReference type="Gene3D" id="1.10.555.10">
    <property type="entry name" value="Rho GTPase activation protein"/>
    <property type="match status" value="1"/>
</dbReference>
<dbReference type="GO" id="GO:0007165">
    <property type="term" value="P:signal transduction"/>
    <property type="evidence" value="ECO:0007669"/>
    <property type="project" value="InterPro"/>
</dbReference>
<organism evidence="4 5">
    <name type="scientific">Tetrapisispora phaffii (strain ATCC 24235 / CBS 4417 / NBRC 1672 / NRRL Y-8282 / UCD 70-5)</name>
    <name type="common">Yeast</name>
    <name type="synonym">Fabospora phaffii</name>
    <dbReference type="NCBI Taxonomy" id="1071381"/>
    <lineage>
        <taxon>Eukaryota</taxon>
        <taxon>Fungi</taxon>
        <taxon>Dikarya</taxon>
        <taxon>Ascomycota</taxon>
        <taxon>Saccharomycotina</taxon>
        <taxon>Saccharomycetes</taxon>
        <taxon>Saccharomycetales</taxon>
        <taxon>Saccharomycetaceae</taxon>
        <taxon>Tetrapisispora</taxon>
    </lineage>
</organism>
<dbReference type="AlphaFoldDB" id="G8BZ04"/>
<evidence type="ECO:0000313" key="4">
    <source>
        <dbReference type="EMBL" id="CCE65096.1"/>
    </source>
</evidence>
<reference evidence="4 5" key="1">
    <citation type="journal article" date="2011" name="Proc. Natl. Acad. Sci. U.S.A.">
        <title>Evolutionary erosion of yeast sex chromosomes by mating-type switching accidents.</title>
        <authorList>
            <person name="Gordon J.L."/>
            <person name="Armisen D."/>
            <person name="Proux-Wera E."/>
            <person name="Oheigeartaigh S.S."/>
            <person name="Byrne K.P."/>
            <person name="Wolfe K.H."/>
        </authorList>
    </citation>
    <scope>NUCLEOTIDE SEQUENCE [LARGE SCALE GENOMIC DNA]</scope>
    <source>
        <strain evidence="5">ATCC 24235 / CBS 4417 / NBRC 1672 / NRRL Y-8282 / UCD 70-5</strain>
    </source>
</reference>
<feature type="compositionally biased region" description="Basic and acidic residues" evidence="2">
    <location>
        <begin position="261"/>
        <end position="283"/>
    </location>
</feature>